<evidence type="ECO:0000313" key="1">
    <source>
        <dbReference type="EMBL" id="BDB97281.1"/>
    </source>
</evidence>
<accession>A0AAQ4CNA0</accession>
<proteinExistence type="predicted"/>
<keyword evidence="2" id="KW-1185">Reference proteome</keyword>
<dbReference type="AlphaFoldDB" id="A0AAQ4CNA0"/>
<dbReference type="EMBL" id="AP025226">
    <property type="protein sequence ID" value="BDB97281.1"/>
    <property type="molecule type" value="Genomic_DNA"/>
</dbReference>
<organism evidence="1 2">
    <name type="scientific">Saccharolobus caldissimus</name>
    <dbReference type="NCBI Taxonomy" id="1702097"/>
    <lineage>
        <taxon>Archaea</taxon>
        <taxon>Thermoproteota</taxon>
        <taxon>Thermoprotei</taxon>
        <taxon>Sulfolobales</taxon>
        <taxon>Sulfolobaceae</taxon>
        <taxon>Saccharolobus</taxon>
    </lineage>
</organism>
<sequence>MNKTLGLILASVFLISTLGIIPSLILTNAAIPTNPAAAIFTSPHVITISNTSKTYINLFLNPFDYSQAQAAVEGYDFGLAINYTINDTSLTISIPSGSASGTYTLSLSSIYKTIANYAYYEQANESVFMIFYTGNSTSSSIFGGYKQVGPFEIVASMPISDVSNDLNQSLGVTSFINVININYLLSLATNGKITAFSQLPAGSQIQISYAGRTYTITVVHTEVLPGTLVNPLQAAGVIPNPGYVQAVGRSNITVGVYDPLESSSTTLFSFNLSYSSQAPAVIEWFVLDNYSTGIIKGITNVSANFYSPPFESPDTFFANNNTIIYQSLNKESARTPVPLLFNGQMNVTAHENIVGSLQAGTNIYTSTSFNVTPPGNYTFSGKLNVIFNGFVFTNGSATLTANIFNGSIFFFFKAPGYKLSHIFFITPVVPINLTTNILFPNSTLVIYNNTPSSYVRFGYVAFPSLVIRFNITATYMTETLSGHTTYVLSGYVNESELNGYKIQTALGTSSLSIDTPEDVNSSLVSAPAIVSFFNFGQSTTTLTGTSLSFNVLMPLQFIVEHLGYVFLVVFHIWGPSTTVTVTGKDSLGNTIAAGTFRSYIALPTYNVMPPTSINYLTCDNHYTQVQISDPGSVLYTIQNNVQENNASVIGPWDLMSTPGVPSYLAAGLHVAIYNGTKLKYNNTFGLLPNATVTPVTFTISLQGQTVPLTYSTIPNAIYPVDFKFEPSTVSSYSVTANVITNTSVPIEVITLYVPLQSLLNTKIVLWYVSPDFAAYFYYNTTGQFHTPNVTISFAPVTPELVMPPIFPVSKLYMPFGISDPYYEFFNSISLGPLNGIIELTENGINVGNITSITVQINGMNESIILSPTNVSKLLVTTNLGEVSQCSPLFEGTVFNISALAALLKLPNVGALNGSYLYITYHDAITGAYVTNKTLLTVGAFYVMPPTVPGSVEWILTAKYVNATTGIPVEISYGVVQQPSATIVDLNAANISTTSIVYIPVVSVQIVSKYATVQVMYNPTNASTIVYMNGMFVTSYKGNLLPSLPETAPLSGKFFGPVINLFVATGSLSSPNGTMYVVLGPNKVAVGTANLYTYAGYHFGPYTALPLTSNVTFTVQDPVTHTTLTGQTTLGAFNNTPIRISPLGVSISPSASVKAFYYYTTPIVLSPTSQYIVISVTSVISYPYPFYIETVSFLGSNVTTGTPVPGTPAFQTVYSPSLGPGVTLQVPVQVYQVISLSTPSEPHTVVMFAVPFAGGPAISLYPTFLVYTNVTAVSS</sequence>
<evidence type="ECO:0000313" key="2">
    <source>
        <dbReference type="Proteomes" id="UP001319921"/>
    </source>
</evidence>
<protein>
    <submittedName>
        <fullName evidence="1">Uncharacterized protein</fullName>
    </submittedName>
</protein>
<dbReference type="GeneID" id="68865025"/>
<gene>
    <name evidence="1" type="ORF">SACC_02980</name>
</gene>
<dbReference type="KEGG" id="scas:SACC_02980"/>
<dbReference type="RefSeq" id="WP_229571294.1">
    <property type="nucleotide sequence ID" value="NZ_AP025226.1"/>
</dbReference>
<name>A0AAQ4CNA0_9CREN</name>
<reference evidence="1 2" key="1">
    <citation type="journal article" date="2022" name="Microbiol. Resour. Announc.">
        <title>Complete Genome Sequence of the Hyperthermophilic and Acidophilic Archaeon Saccharolobus caldissimus Strain HS-3T.</title>
        <authorList>
            <person name="Sakai H.D."/>
            <person name="Kurosawa N."/>
        </authorList>
    </citation>
    <scope>NUCLEOTIDE SEQUENCE [LARGE SCALE GENOMIC DNA]</scope>
    <source>
        <strain evidence="1 2">JCM32116</strain>
    </source>
</reference>
<dbReference type="Proteomes" id="UP001319921">
    <property type="component" value="Chromosome"/>
</dbReference>